<feature type="transmembrane region" description="Helical" evidence="5">
    <location>
        <begin position="122"/>
        <end position="142"/>
    </location>
</feature>
<keyword evidence="3 5" id="KW-1133">Transmembrane helix</keyword>
<feature type="transmembrane region" description="Helical" evidence="5">
    <location>
        <begin position="250"/>
        <end position="270"/>
    </location>
</feature>
<name>A0A941F6L8_9BACT</name>
<feature type="transmembrane region" description="Helical" evidence="5">
    <location>
        <begin position="61"/>
        <end position="79"/>
    </location>
</feature>
<comment type="caution">
    <text evidence="7">The sequence shown here is derived from an EMBL/GenBank/DDBJ whole genome shotgun (WGS) entry which is preliminary data.</text>
</comment>
<dbReference type="AlphaFoldDB" id="A0A941F6L8"/>
<reference evidence="7" key="2">
    <citation type="submission" date="2021-04" db="EMBL/GenBank/DDBJ databases">
        <authorList>
            <person name="Zhang T."/>
            <person name="Zhang Y."/>
            <person name="Lu D."/>
            <person name="Zuo D."/>
            <person name="Du Z."/>
        </authorList>
    </citation>
    <scope>NUCLEOTIDE SEQUENCE</scope>
    <source>
        <strain evidence="7">JR1</strain>
    </source>
</reference>
<evidence type="ECO:0000313" key="7">
    <source>
        <dbReference type="EMBL" id="MBR8537487.1"/>
    </source>
</evidence>
<dbReference type="GO" id="GO:0016020">
    <property type="term" value="C:membrane"/>
    <property type="evidence" value="ECO:0007669"/>
    <property type="project" value="UniProtKB-SubCell"/>
</dbReference>
<sequence>MKQLSFVVNWYFKLLPLAPLICMIDYYTVHQGFRKLYGTSIMAVAIAILLVKGLKNSKIHYHIFLGFLVYLYYIIWDVINQLDTYQRKGFVYDFITNPYLQLIFLLFVIDNLIIFKKDVVLIVKILKGVMLAAGVVSIIQLVSDPFFLTPSSISEFSVGAGLQENVFEVRRVSLFGFTGRMDVSLSMIPVLAIIVSFGLKEYNRIEYLYLIIGGIIAFATNSRYVQVAYVFCWFPVIFSGRFSETIKRMLLIPVFALLAYLVIQIVGFDLHGYIEERILSDSASTRVLAYEMLVRFFPDNPLFGTGFNMTDELEIAIGGRSSQIHVGYFAHLFSYGLVGSILAFGFWFSIQYRLYRHALKTHFWGSFIGFLTFTWANVTLVYYIIFTFGMALAFLFDKYYISEYEKQLKEKQDDAEGN</sequence>
<keyword evidence="8" id="KW-1185">Reference proteome</keyword>
<dbReference type="Pfam" id="PF04932">
    <property type="entry name" value="Wzy_C"/>
    <property type="match status" value="1"/>
</dbReference>
<evidence type="ECO:0000256" key="5">
    <source>
        <dbReference type="SAM" id="Phobius"/>
    </source>
</evidence>
<dbReference type="InterPro" id="IPR007016">
    <property type="entry name" value="O-antigen_ligase-rel_domated"/>
</dbReference>
<feature type="domain" description="O-antigen ligase-related" evidence="6">
    <location>
        <begin position="209"/>
        <end position="343"/>
    </location>
</feature>
<dbReference type="RefSeq" id="WP_212192512.1">
    <property type="nucleotide sequence ID" value="NZ_JAGTAR010000033.1"/>
</dbReference>
<dbReference type="EMBL" id="JAGTAR010000033">
    <property type="protein sequence ID" value="MBR8537487.1"/>
    <property type="molecule type" value="Genomic_DNA"/>
</dbReference>
<feature type="transmembrane region" description="Helical" evidence="5">
    <location>
        <begin position="99"/>
        <end position="115"/>
    </location>
</feature>
<keyword evidence="4 5" id="KW-0472">Membrane</keyword>
<gene>
    <name evidence="7" type="ORF">KDU71_18100</name>
</gene>
<proteinExistence type="predicted"/>
<keyword evidence="7" id="KW-0436">Ligase</keyword>
<protein>
    <submittedName>
        <fullName evidence="7">O-antigen ligase family protein</fullName>
    </submittedName>
</protein>
<evidence type="ECO:0000313" key="8">
    <source>
        <dbReference type="Proteomes" id="UP000679220"/>
    </source>
</evidence>
<reference evidence="7" key="1">
    <citation type="journal article" date="2018" name="Int. J. Syst. Evol. Microbiol.">
        <title>Carboxylicivirga sediminis sp. nov., isolated from coastal sediment.</title>
        <authorList>
            <person name="Wang F.Q."/>
            <person name="Ren L.H."/>
            <person name="Zou R.J."/>
            <person name="Sun Y.Z."/>
            <person name="Liu X.J."/>
            <person name="Jiang F."/>
            <person name="Liu L.J."/>
        </authorList>
    </citation>
    <scope>NUCLEOTIDE SEQUENCE</scope>
    <source>
        <strain evidence="7">JR1</strain>
    </source>
</reference>
<feature type="transmembrane region" description="Helical" evidence="5">
    <location>
        <begin position="183"/>
        <end position="200"/>
    </location>
</feature>
<evidence type="ECO:0000256" key="4">
    <source>
        <dbReference type="ARBA" id="ARBA00023136"/>
    </source>
</evidence>
<feature type="transmembrane region" description="Helical" evidence="5">
    <location>
        <begin position="328"/>
        <end position="350"/>
    </location>
</feature>
<evidence type="ECO:0000256" key="1">
    <source>
        <dbReference type="ARBA" id="ARBA00004141"/>
    </source>
</evidence>
<organism evidence="7 8">
    <name type="scientific">Carboxylicivirga sediminis</name>
    <dbReference type="NCBI Taxonomy" id="2006564"/>
    <lineage>
        <taxon>Bacteria</taxon>
        <taxon>Pseudomonadati</taxon>
        <taxon>Bacteroidota</taxon>
        <taxon>Bacteroidia</taxon>
        <taxon>Marinilabiliales</taxon>
        <taxon>Marinilabiliaceae</taxon>
        <taxon>Carboxylicivirga</taxon>
    </lineage>
</organism>
<dbReference type="Proteomes" id="UP000679220">
    <property type="component" value="Unassembled WGS sequence"/>
</dbReference>
<accession>A0A941F6L8</accession>
<comment type="subcellular location">
    <subcellularLocation>
        <location evidence="1">Membrane</location>
        <topology evidence="1">Multi-pass membrane protein</topology>
    </subcellularLocation>
</comment>
<evidence type="ECO:0000259" key="6">
    <source>
        <dbReference type="Pfam" id="PF04932"/>
    </source>
</evidence>
<evidence type="ECO:0000256" key="2">
    <source>
        <dbReference type="ARBA" id="ARBA00022692"/>
    </source>
</evidence>
<evidence type="ECO:0000256" key="3">
    <source>
        <dbReference type="ARBA" id="ARBA00022989"/>
    </source>
</evidence>
<feature type="transmembrane region" description="Helical" evidence="5">
    <location>
        <begin position="12"/>
        <end position="30"/>
    </location>
</feature>
<feature type="transmembrane region" description="Helical" evidence="5">
    <location>
        <begin position="370"/>
        <end position="396"/>
    </location>
</feature>
<keyword evidence="2 5" id="KW-0812">Transmembrane</keyword>
<feature type="transmembrane region" description="Helical" evidence="5">
    <location>
        <begin position="207"/>
        <end position="238"/>
    </location>
</feature>
<dbReference type="GO" id="GO:0016874">
    <property type="term" value="F:ligase activity"/>
    <property type="evidence" value="ECO:0007669"/>
    <property type="project" value="UniProtKB-KW"/>
</dbReference>
<feature type="transmembrane region" description="Helical" evidence="5">
    <location>
        <begin position="36"/>
        <end position="54"/>
    </location>
</feature>